<evidence type="ECO:0000256" key="3">
    <source>
        <dbReference type="ARBA" id="ARBA00022538"/>
    </source>
</evidence>
<keyword evidence="3 11" id="KW-0633">Potassium transport</keyword>
<evidence type="ECO:0000256" key="4">
    <source>
        <dbReference type="ARBA" id="ARBA00022692"/>
    </source>
</evidence>
<keyword evidence="10 11" id="KW-0472">Membrane</keyword>
<dbReference type="RefSeq" id="WP_307283505.1">
    <property type="nucleotide sequence ID" value="NZ_JAUSZT010000003.1"/>
</dbReference>
<gene>
    <name evidence="11" type="primary">kdpC</name>
    <name evidence="12" type="ORF">QFZ34_003659</name>
</gene>
<keyword evidence="9 11" id="KW-0406">Ion transport</keyword>
<keyword evidence="6 11" id="KW-0067">ATP-binding</keyword>
<evidence type="ECO:0000256" key="5">
    <source>
        <dbReference type="ARBA" id="ARBA00022741"/>
    </source>
</evidence>
<dbReference type="Proteomes" id="UP001237780">
    <property type="component" value="Unassembled WGS sequence"/>
</dbReference>
<comment type="similarity">
    <text evidence="11">Belongs to the KdpC family.</text>
</comment>
<accession>A0ABU0SCI2</accession>
<keyword evidence="4 11" id="KW-0812">Transmembrane</keyword>
<comment type="subunit">
    <text evidence="11">The system is composed of three essential subunits: KdpA, KdpB and KdpC.</text>
</comment>
<dbReference type="HAMAP" id="MF_00276">
    <property type="entry name" value="KdpC"/>
    <property type="match status" value="1"/>
</dbReference>
<evidence type="ECO:0000256" key="2">
    <source>
        <dbReference type="ARBA" id="ARBA00022475"/>
    </source>
</evidence>
<comment type="function">
    <text evidence="11">Part of the high-affinity ATP-driven potassium transport (or Kdp) system, which catalyzes the hydrolysis of ATP coupled with the electrogenic transport of potassium into the cytoplasm. This subunit acts as a catalytic chaperone that increases the ATP-binding affinity of the ATP-hydrolyzing subunit KdpB by the formation of a transient KdpB/KdpC/ATP ternary complex.</text>
</comment>
<keyword evidence="1 11" id="KW-0813">Transport</keyword>
<evidence type="ECO:0000256" key="7">
    <source>
        <dbReference type="ARBA" id="ARBA00022958"/>
    </source>
</evidence>
<evidence type="ECO:0000256" key="11">
    <source>
        <dbReference type="HAMAP-Rule" id="MF_00276"/>
    </source>
</evidence>
<dbReference type="PANTHER" id="PTHR30042:SF2">
    <property type="entry name" value="POTASSIUM-TRANSPORTING ATPASE KDPC SUBUNIT"/>
    <property type="match status" value="1"/>
</dbReference>
<comment type="subcellular location">
    <subcellularLocation>
        <location evidence="11">Cell membrane</location>
        <topology evidence="11">Single-pass membrane protein</topology>
    </subcellularLocation>
</comment>
<sequence length="189" mass="19639">MLNQIRSAIVLTLILTVVTGLLYPLTMTGIGQTLFATQANSSQIKRGDTIVGSSLIGQNFTSDIYFWPRPSATSPDPYNAAASSGSNLGPTSAALVERVKTSVESFKAAGVTTAVPADAVTSSASGIDPDISVDYAMLQVARVAQARGLDPEAVSQQVKANTRQAVLGIFGEVGVNVLALNLALDDLKK</sequence>
<evidence type="ECO:0000256" key="9">
    <source>
        <dbReference type="ARBA" id="ARBA00023065"/>
    </source>
</evidence>
<evidence type="ECO:0000313" key="13">
    <source>
        <dbReference type="Proteomes" id="UP001237780"/>
    </source>
</evidence>
<proteinExistence type="inferred from homology"/>
<dbReference type="PIRSF" id="PIRSF001296">
    <property type="entry name" value="K_ATPase_KdpC"/>
    <property type="match status" value="1"/>
</dbReference>
<dbReference type="EMBL" id="JAUSZT010000003">
    <property type="protein sequence ID" value="MDQ0998477.1"/>
    <property type="molecule type" value="Genomic_DNA"/>
</dbReference>
<dbReference type="InterPro" id="IPR003820">
    <property type="entry name" value="KdpC"/>
</dbReference>
<dbReference type="PANTHER" id="PTHR30042">
    <property type="entry name" value="POTASSIUM-TRANSPORTING ATPASE C CHAIN"/>
    <property type="match status" value="1"/>
</dbReference>
<keyword evidence="13" id="KW-1185">Reference proteome</keyword>
<keyword evidence="2 11" id="KW-1003">Cell membrane</keyword>
<evidence type="ECO:0000256" key="8">
    <source>
        <dbReference type="ARBA" id="ARBA00022989"/>
    </source>
</evidence>
<keyword evidence="5 11" id="KW-0547">Nucleotide-binding</keyword>
<keyword evidence="8 11" id="KW-1133">Transmembrane helix</keyword>
<comment type="caution">
    <text evidence="12">The sequence shown here is derived from an EMBL/GenBank/DDBJ whole genome shotgun (WGS) entry which is preliminary data.</text>
</comment>
<dbReference type="Pfam" id="PF02669">
    <property type="entry name" value="KdpC"/>
    <property type="match status" value="1"/>
</dbReference>
<dbReference type="NCBIfam" id="TIGR00681">
    <property type="entry name" value="kdpC"/>
    <property type="match status" value="1"/>
</dbReference>
<evidence type="ECO:0000313" key="12">
    <source>
        <dbReference type="EMBL" id="MDQ0998477.1"/>
    </source>
</evidence>
<dbReference type="NCBIfam" id="NF001454">
    <property type="entry name" value="PRK00315.1"/>
    <property type="match status" value="1"/>
</dbReference>
<name>A0ABU0SCI2_9HYPH</name>
<evidence type="ECO:0000256" key="1">
    <source>
        <dbReference type="ARBA" id="ARBA00022448"/>
    </source>
</evidence>
<keyword evidence="7 11" id="KW-0630">Potassium</keyword>
<evidence type="ECO:0000256" key="10">
    <source>
        <dbReference type="ARBA" id="ARBA00023136"/>
    </source>
</evidence>
<reference evidence="12 13" key="1">
    <citation type="submission" date="2023-07" db="EMBL/GenBank/DDBJ databases">
        <title>Comparative genomics of wheat-associated soil bacteria to identify genetic determinants of phenazine resistance.</title>
        <authorList>
            <person name="Mouncey N."/>
        </authorList>
    </citation>
    <scope>NUCLEOTIDE SEQUENCE [LARGE SCALE GENOMIC DNA]</scope>
    <source>
        <strain evidence="12 13">W4I11</strain>
    </source>
</reference>
<evidence type="ECO:0000256" key="6">
    <source>
        <dbReference type="ARBA" id="ARBA00022840"/>
    </source>
</evidence>
<protein>
    <recommendedName>
        <fullName evidence="11">Potassium-transporting ATPase KdpC subunit</fullName>
    </recommendedName>
    <alternativeName>
        <fullName evidence="11">ATP phosphohydrolase [potassium-transporting] C chain</fullName>
    </alternativeName>
    <alternativeName>
        <fullName evidence="11">Potassium-binding and translocating subunit C</fullName>
    </alternativeName>
    <alternativeName>
        <fullName evidence="11">Potassium-translocating ATPase C chain</fullName>
    </alternativeName>
</protein>
<organism evidence="12 13">
    <name type="scientific">Phyllobacterium ifriqiyense</name>
    <dbReference type="NCBI Taxonomy" id="314238"/>
    <lineage>
        <taxon>Bacteria</taxon>
        <taxon>Pseudomonadati</taxon>
        <taxon>Pseudomonadota</taxon>
        <taxon>Alphaproteobacteria</taxon>
        <taxon>Hyphomicrobiales</taxon>
        <taxon>Phyllobacteriaceae</taxon>
        <taxon>Phyllobacterium</taxon>
    </lineage>
</organism>